<evidence type="ECO:0000256" key="1">
    <source>
        <dbReference type="SAM" id="Coils"/>
    </source>
</evidence>
<dbReference type="OrthoDB" id="9796207at2"/>
<keyword evidence="1" id="KW-0175">Coiled coil</keyword>
<protein>
    <submittedName>
        <fullName evidence="4">Uncharacterized protein</fullName>
    </submittedName>
</protein>
<dbReference type="RefSeq" id="WP_158023474.1">
    <property type="nucleotide sequence ID" value="NZ_LN885086.1"/>
</dbReference>
<reference evidence="5" key="1">
    <citation type="submission" date="2015-09" db="EMBL/GenBank/DDBJ databases">
        <authorList>
            <person name="Daims H."/>
        </authorList>
    </citation>
    <scope>NUCLEOTIDE SEQUENCE [LARGE SCALE GENOMIC DNA]</scope>
</reference>
<sequence length="294" mass="32205">MRVVDRPLTLSSCFVLVMGCLTFFFIGCAGMKTPVTTVYEESRGAVLLETVRDKSFQAAHPIKLDEATIANVLRGVHTKEKPGLVLLLGKALMAANLSDIRTFSEDDIALLAPHIAAALAQAAPNQQVAFRLYYAPEGQVRAAKGQDVREVTAGYLFAEGLSLNLTLTHYRYRPGKIDKTQPHQLPDPDGLRNREVRFIPEKALRKEIGSSSWFGGSDDRTAVVDYQLLNRLLASPFAAQSASPTPTIGGQPAQPTPGATDTELRAFREELKAMQKKLAEQEAELERLRQSSGK</sequence>
<keyword evidence="5" id="KW-1185">Reference proteome</keyword>
<dbReference type="EMBL" id="LN885086">
    <property type="protein sequence ID" value="CUQ68336.1"/>
    <property type="molecule type" value="Genomic_DNA"/>
</dbReference>
<keyword evidence="3" id="KW-0812">Transmembrane</keyword>
<feature type="region of interest" description="Disordered" evidence="2">
    <location>
        <begin position="240"/>
        <end position="262"/>
    </location>
</feature>
<proteinExistence type="predicted"/>
<dbReference type="Proteomes" id="UP000066284">
    <property type="component" value="Chromosome 1"/>
</dbReference>
<evidence type="ECO:0000313" key="5">
    <source>
        <dbReference type="Proteomes" id="UP000066284"/>
    </source>
</evidence>
<evidence type="ECO:0000256" key="3">
    <source>
        <dbReference type="SAM" id="Phobius"/>
    </source>
</evidence>
<name>A0A0S4KYC8_9BACT</name>
<feature type="coiled-coil region" evidence="1">
    <location>
        <begin position="264"/>
        <end position="291"/>
    </location>
</feature>
<gene>
    <name evidence="4" type="ORF">NITINOP_3365</name>
</gene>
<dbReference type="PROSITE" id="PS51257">
    <property type="entry name" value="PROKAR_LIPOPROTEIN"/>
    <property type="match status" value="1"/>
</dbReference>
<dbReference type="AlphaFoldDB" id="A0A0S4KYC8"/>
<keyword evidence="3" id="KW-1133">Transmembrane helix</keyword>
<dbReference type="KEGG" id="nio:NITINOP_3365"/>
<evidence type="ECO:0000256" key="2">
    <source>
        <dbReference type="SAM" id="MobiDB-lite"/>
    </source>
</evidence>
<organism evidence="4 5">
    <name type="scientific">Candidatus Nitrospira inopinata</name>
    <dbReference type="NCBI Taxonomy" id="1715989"/>
    <lineage>
        <taxon>Bacteria</taxon>
        <taxon>Pseudomonadati</taxon>
        <taxon>Nitrospirota</taxon>
        <taxon>Nitrospiria</taxon>
        <taxon>Nitrospirales</taxon>
        <taxon>Nitrospiraceae</taxon>
        <taxon>Nitrospira</taxon>
    </lineage>
</organism>
<evidence type="ECO:0000313" key="4">
    <source>
        <dbReference type="EMBL" id="CUQ68336.1"/>
    </source>
</evidence>
<feature type="transmembrane region" description="Helical" evidence="3">
    <location>
        <begin position="7"/>
        <end position="26"/>
    </location>
</feature>
<keyword evidence="3" id="KW-0472">Membrane</keyword>
<accession>A0A0S4KYC8</accession>